<protein>
    <submittedName>
        <fullName evidence="3">HAD superfamily hydrolase (TIGR01450 family)</fullName>
    </submittedName>
</protein>
<proteinExistence type="predicted"/>
<dbReference type="PANTHER" id="PTHR19288:SF46">
    <property type="entry name" value="HALOACID DEHALOGENASE-LIKE HYDROLASE DOMAIN-CONTAINING PROTEIN 2"/>
    <property type="match status" value="1"/>
</dbReference>
<dbReference type="InterPro" id="IPR023214">
    <property type="entry name" value="HAD_sf"/>
</dbReference>
<dbReference type="Pfam" id="PF00293">
    <property type="entry name" value="NUDIX"/>
    <property type="match status" value="1"/>
</dbReference>
<evidence type="ECO:0000259" key="2">
    <source>
        <dbReference type="PROSITE" id="PS51462"/>
    </source>
</evidence>
<dbReference type="PROSITE" id="PS00893">
    <property type="entry name" value="NUDIX_BOX"/>
    <property type="match status" value="1"/>
</dbReference>
<dbReference type="NCBIfam" id="TIGR01460">
    <property type="entry name" value="HAD-SF-IIA"/>
    <property type="match status" value="1"/>
</dbReference>
<dbReference type="InterPro" id="IPR020476">
    <property type="entry name" value="Nudix_hydrolase"/>
</dbReference>
<dbReference type="InterPro" id="IPR000086">
    <property type="entry name" value="NUDIX_hydrolase_dom"/>
</dbReference>
<dbReference type="InterPro" id="IPR015797">
    <property type="entry name" value="NUDIX_hydrolase-like_dom_sf"/>
</dbReference>
<dbReference type="SUPFAM" id="SSF55811">
    <property type="entry name" value="Nudix"/>
    <property type="match status" value="1"/>
</dbReference>
<dbReference type="InterPro" id="IPR036412">
    <property type="entry name" value="HAD-like_sf"/>
</dbReference>
<dbReference type="PRINTS" id="PR00502">
    <property type="entry name" value="NUDIXFAMILY"/>
</dbReference>
<evidence type="ECO:0000313" key="4">
    <source>
        <dbReference type="Proteomes" id="UP001235840"/>
    </source>
</evidence>
<dbReference type="Pfam" id="PF13242">
    <property type="entry name" value="Hydrolase_like"/>
    <property type="match status" value="1"/>
</dbReference>
<dbReference type="Pfam" id="PF13344">
    <property type="entry name" value="Hydrolase_6"/>
    <property type="match status" value="1"/>
</dbReference>
<dbReference type="Proteomes" id="UP001235840">
    <property type="component" value="Unassembled WGS sequence"/>
</dbReference>
<accession>A0ABT9VYC9</accession>
<gene>
    <name evidence="3" type="ORF">J2S11_001875</name>
</gene>
<dbReference type="SUPFAM" id="SSF56784">
    <property type="entry name" value="HAD-like"/>
    <property type="match status" value="1"/>
</dbReference>
<dbReference type="InterPro" id="IPR020084">
    <property type="entry name" value="NUDIX_hydrolase_CS"/>
</dbReference>
<dbReference type="RefSeq" id="WP_307393781.1">
    <property type="nucleotide sequence ID" value="NZ_BAAADK010000032.1"/>
</dbReference>
<dbReference type="InterPro" id="IPR006357">
    <property type="entry name" value="HAD-SF_hydro_IIA"/>
</dbReference>
<organism evidence="3 4">
    <name type="scientific">Caldalkalibacillus horti</name>
    <dbReference type="NCBI Taxonomy" id="77523"/>
    <lineage>
        <taxon>Bacteria</taxon>
        <taxon>Bacillati</taxon>
        <taxon>Bacillota</taxon>
        <taxon>Bacilli</taxon>
        <taxon>Bacillales</taxon>
        <taxon>Bacillaceae</taxon>
        <taxon>Caldalkalibacillus</taxon>
    </lineage>
</organism>
<dbReference type="PANTHER" id="PTHR19288">
    <property type="entry name" value="4-NITROPHENYLPHOSPHATASE-RELATED"/>
    <property type="match status" value="1"/>
</dbReference>
<dbReference type="Gene3D" id="3.90.79.10">
    <property type="entry name" value="Nucleoside Triphosphate Pyrophosphohydrolase"/>
    <property type="match status" value="1"/>
</dbReference>
<name>A0ABT9VYC9_9BACI</name>
<sequence length="415" mass="45972">MLANQFDAFFFDLDGVIYVGAKPLPHAVESLKRLRELRKEIRFLTNDPCTTREKTALRLSKLGIEAYESEVVTSGWATAQYLHTKGIKTAFVLGDEHLKWECEQMGILVNESNGIGENEAVVVGWNGNVTLTDLQKAALAIHYGATFIATSGDKSFPLPEGPVPAVGAVLQLLETSTGKRPIIVGKPHSLMFETALDTLPLHSKAVMIGDNPDTDVLGAHQIGLPAILVSNNHISFPSSIDFRNPDAVIQSLQELFDDGTIIRNWTKPSFSWPEKVKAGVAGIVMDDRQRVLLIKRADNGLWGIPSGHVEPGETVEQAMVREFKEETGLDVNIRRLIGVYSDPVSQAFEYPNGEISQFITVYFECEILQGSHVEKGEEALDINYFDPDKLPSDLLPMHPKWLEDALNKKQSPFIR</sequence>
<keyword evidence="1 3" id="KW-0378">Hydrolase</keyword>
<dbReference type="EMBL" id="JAUSTY010000006">
    <property type="protein sequence ID" value="MDQ0165974.1"/>
    <property type="molecule type" value="Genomic_DNA"/>
</dbReference>
<feature type="domain" description="Nudix hydrolase" evidence="2">
    <location>
        <begin position="275"/>
        <end position="409"/>
    </location>
</feature>
<keyword evidence="4" id="KW-1185">Reference proteome</keyword>
<dbReference type="Gene3D" id="3.40.50.1000">
    <property type="entry name" value="HAD superfamily/HAD-like"/>
    <property type="match status" value="2"/>
</dbReference>
<evidence type="ECO:0000256" key="1">
    <source>
        <dbReference type="ARBA" id="ARBA00022801"/>
    </source>
</evidence>
<evidence type="ECO:0000313" key="3">
    <source>
        <dbReference type="EMBL" id="MDQ0165974.1"/>
    </source>
</evidence>
<dbReference type="GO" id="GO:0016787">
    <property type="term" value="F:hydrolase activity"/>
    <property type="evidence" value="ECO:0007669"/>
    <property type="project" value="UniProtKB-KW"/>
</dbReference>
<reference evidence="3 4" key="1">
    <citation type="submission" date="2023-07" db="EMBL/GenBank/DDBJ databases">
        <title>Genomic Encyclopedia of Type Strains, Phase IV (KMG-IV): sequencing the most valuable type-strain genomes for metagenomic binning, comparative biology and taxonomic classification.</title>
        <authorList>
            <person name="Goeker M."/>
        </authorList>
    </citation>
    <scope>NUCLEOTIDE SEQUENCE [LARGE SCALE GENOMIC DNA]</scope>
    <source>
        <strain evidence="3 4">DSM 12751</strain>
    </source>
</reference>
<dbReference type="PROSITE" id="PS51462">
    <property type="entry name" value="NUDIX"/>
    <property type="match status" value="1"/>
</dbReference>
<comment type="caution">
    <text evidence="3">The sequence shown here is derived from an EMBL/GenBank/DDBJ whole genome shotgun (WGS) entry which is preliminary data.</text>
</comment>